<keyword evidence="1 9" id="KW-0597">Phosphoprotein</keyword>
<dbReference type="RefSeq" id="WP_046826327.1">
    <property type="nucleotide sequence ID" value="NZ_JACHIJ010000002.1"/>
</dbReference>
<dbReference type="EMBL" id="JACHIJ010000002">
    <property type="protein sequence ID" value="MBB5051038.1"/>
    <property type="molecule type" value="Genomic_DNA"/>
</dbReference>
<evidence type="ECO:0000313" key="15">
    <source>
        <dbReference type="Proteomes" id="UP000521227"/>
    </source>
</evidence>
<keyword evidence="5" id="KW-0805">Transcription regulation</keyword>
<evidence type="ECO:0000313" key="12">
    <source>
        <dbReference type="EMBL" id="MBB5051038.1"/>
    </source>
</evidence>
<dbReference type="Gene3D" id="3.40.50.300">
    <property type="entry name" value="P-loop containing nucleotide triphosphate hydrolases"/>
    <property type="match status" value="1"/>
</dbReference>
<dbReference type="CDD" id="cd00009">
    <property type="entry name" value="AAA"/>
    <property type="match status" value="1"/>
</dbReference>
<organism evidence="13 14">
    <name type="scientific">Afipia massiliensis</name>
    <dbReference type="NCBI Taxonomy" id="211460"/>
    <lineage>
        <taxon>Bacteria</taxon>
        <taxon>Pseudomonadati</taxon>
        <taxon>Pseudomonadota</taxon>
        <taxon>Alphaproteobacteria</taxon>
        <taxon>Hyphomicrobiales</taxon>
        <taxon>Nitrobacteraceae</taxon>
        <taxon>Afipia</taxon>
    </lineage>
</organism>
<dbReference type="CDD" id="cd17550">
    <property type="entry name" value="REC_NtrX-like"/>
    <property type="match status" value="1"/>
</dbReference>
<dbReference type="InterPro" id="IPR003593">
    <property type="entry name" value="AAA+_ATPase"/>
</dbReference>
<dbReference type="Gene3D" id="1.10.8.60">
    <property type="match status" value="1"/>
</dbReference>
<evidence type="ECO:0000256" key="1">
    <source>
        <dbReference type="ARBA" id="ARBA00022553"/>
    </source>
</evidence>
<dbReference type="InterPro" id="IPR058031">
    <property type="entry name" value="AAA_lid_NorR"/>
</dbReference>
<dbReference type="Pfam" id="PF25601">
    <property type="entry name" value="AAA_lid_14"/>
    <property type="match status" value="1"/>
</dbReference>
<sequence>MANDILIVDDEADIRDLVAGILDDEGFKTRTARDSDTALAEISGRRPNLIFLDIWLQGSRLDGLQLLEQIKLEHPEVPVVMISGHGNIETAVAAIKRGAYDFIEKPFKADRLILVANRALETSRLKREVRELKQHAPSSGTLVGRSPSMNQLRQTIDRAAKANSRIMIVGPSGGGKELAARTLHAMSSRADGPFVVINAAAITPERMEVELFGVELSDGETGRKPGALEEAHGGTLFIDEIADMPRETQNRILRVLVDQTFQRAGGTTKVSVDVRIVSSTARNLEAEIAEGKFREDLYHRLSVVPIRVPPLSERREDIPDLVEYFMDQISSATGLPKRRIGEDAMAVLQSHVWPGNVRQLRNNVERVMILAGGDAEAAITADMLPQDVGSMIPAMPTGNNGEHIMGLPLREAREVFERDYLIAQISRFSGNISRTAEFVGMERSALHRKLKALGVG</sequence>
<dbReference type="GO" id="GO:0000160">
    <property type="term" value="P:phosphorelay signal transduction system"/>
    <property type="evidence" value="ECO:0007669"/>
    <property type="project" value="UniProtKB-KW"/>
</dbReference>
<dbReference type="SMART" id="SM00448">
    <property type="entry name" value="REC"/>
    <property type="match status" value="1"/>
</dbReference>
<dbReference type="Proteomes" id="UP000034832">
    <property type="component" value="Unassembled WGS sequence"/>
</dbReference>
<dbReference type="FunFam" id="1.10.10.60:FF:000165">
    <property type="entry name" value="Two-component system nitrogen regulation response regulator NtrX"/>
    <property type="match status" value="1"/>
</dbReference>
<dbReference type="InterPro" id="IPR027417">
    <property type="entry name" value="P-loop_NTPase"/>
</dbReference>
<evidence type="ECO:0000256" key="6">
    <source>
        <dbReference type="ARBA" id="ARBA00023125"/>
    </source>
</evidence>
<proteinExistence type="predicted"/>
<dbReference type="PANTHER" id="PTHR32071:SF17">
    <property type="entry name" value="TRANSCRIPTIONAL REGULATOR (NTRC FAMILY)"/>
    <property type="match status" value="1"/>
</dbReference>
<evidence type="ECO:0000256" key="5">
    <source>
        <dbReference type="ARBA" id="ARBA00023015"/>
    </source>
</evidence>
<keyword evidence="8" id="KW-0804">Transcription</keyword>
<accession>A0A4U6BRV4</accession>
<keyword evidence="4" id="KW-0902">Two-component regulatory system</keyword>
<dbReference type="PROSITE" id="PS50045">
    <property type="entry name" value="SIGMA54_INTERACT_4"/>
    <property type="match status" value="1"/>
</dbReference>
<feature type="domain" description="Sigma-54 factor interaction" evidence="10">
    <location>
        <begin position="142"/>
        <end position="369"/>
    </location>
</feature>
<keyword evidence="2" id="KW-0547">Nucleotide-binding</keyword>
<evidence type="ECO:0000313" key="13">
    <source>
        <dbReference type="EMBL" id="TKT73262.1"/>
    </source>
</evidence>
<dbReference type="SUPFAM" id="SSF46689">
    <property type="entry name" value="Homeodomain-like"/>
    <property type="match status" value="1"/>
</dbReference>
<protein>
    <submittedName>
        <fullName evidence="13">Sigma-54-dependent Fis family transcriptional regulator</fullName>
    </submittedName>
    <submittedName>
        <fullName evidence="12">Two-component system nitrogen regulation response regulator NtrX</fullName>
    </submittedName>
</protein>
<dbReference type="OrthoDB" id="9762726at2"/>
<dbReference type="SUPFAM" id="SSF52172">
    <property type="entry name" value="CheY-like"/>
    <property type="match status" value="1"/>
</dbReference>
<evidence type="ECO:0000256" key="8">
    <source>
        <dbReference type="ARBA" id="ARBA00023163"/>
    </source>
</evidence>
<evidence type="ECO:0000256" key="2">
    <source>
        <dbReference type="ARBA" id="ARBA00022741"/>
    </source>
</evidence>
<dbReference type="Gene3D" id="3.40.50.2300">
    <property type="match status" value="1"/>
</dbReference>
<gene>
    <name evidence="12" type="ORF">HNQ36_000992</name>
    <name evidence="13" type="ORF">YH63_018560</name>
</gene>
<evidence type="ECO:0000313" key="14">
    <source>
        <dbReference type="Proteomes" id="UP000034832"/>
    </source>
</evidence>
<dbReference type="FunFam" id="3.40.50.2300:FF:000018">
    <property type="entry name" value="DNA-binding transcriptional regulator NtrC"/>
    <property type="match status" value="1"/>
</dbReference>
<dbReference type="AlphaFoldDB" id="A0A4U6BRV4"/>
<evidence type="ECO:0000256" key="7">
    <source>
        <dbReference type="ARBA" id="ARBA00023159"/>
    </source>
</evidence>
<dbReference type="InterPro" id="IPR001789">
    <property type="entry name" value="Sig_transdc_resp-reg_receiver"/>
</dbReference>
<dbReference type="PROSITE" id="PS00676">
    <property type="entry name" value="SIGMA54_INTERACT_2"/>
    <property type="match status" value="1"/>
</dbReference>
<dbReference type="GO" id="GO:0006355">
    <property type="term" value="P:regulation of DNA-templated transcription"/>
    <property type="evidence" value="ECO:0007669"/>
    <property type="project" value="InterPro"/>
</dbReference>
<dbReference type="Proteomes" id="UP000521227">
    <property type="component" value="Unassembled WGS sequence"/>
</dbReference>
<dbReference type="InterPro" id="IPR025943">
    <property type="entry name" value="Sigma_54_int_dom_ATP-bd_2"/>
</dbReference>
<keyword evidence="6" id="KW-0238">DNA-binding</keyword>
<feature type="modified residue" description="4-aspartylphosphate" evidence="9">
    <location>
        <position position="53"/>
    </location>
</feature>
<dbReference type="InterPro" id="IPR011006">
    <property type="entry name" value="CheY-like_superfamily"/>
</dbReference>
<dbReference type="SUPFAM" id="SSF52540">
    <property type="entry name" value="P-loop containing nucleoside triphosphate hydrolases"/>
    <property type="match status" value="1"/>
</dbReference>
<dbReference type="PROSITE" id="PS50110">
    <property type="entry name" value="RESPONSE_REGULATORY"/>
    <property type="match status" value="1"/>
</dbReference>
<evidence type="ECO:0000259" key="10">
    <source>
        <dbReference type="PROSITE" id="PS50045"/>
    </source>
</evidence>
<reference evidence="12 15" key="2">
    <citation type="submission" date="2020-08" db="EMBL/GenBank/DDBJ databases">
        <title>Genomic Encyclopedia of Type Strains, Phase IV (KMG-IV): sequencing the most valuable type-strain genomes for metagenomic binning, comparative biology and taxonomic classification.</title>
        <authorList>
            <person name="Goeker M."/>
        </authorList>
    </citation>
    <scope>NUCLEOTIDE SEQUENCE [LARGE SCALE GENOMIC DNA]</scope>
    <source>
        <strain evidence="12 15">DSM 17498</strain>
    </source>
</reference>
<dbReference type="FunFam" id="3.40.50.300:FF:000006">
    <property type="entry name" value="DNA-binding transcriptional regulator NtrC"/>
    <property type="match status" value="1"/>
</dbReference>
<dbReference type="PANTHER" id="PTHR32071">
    <property type="entry name" value="TRANSCRIPTIONAL REGULATORY PROTEIN"/>
    <property type="match status" value="1"/>
</dbReference>
<comment type="caution">
    <text evidence="13">The sequence shown here is derived from an EMBL/GenBank/DDBJ whole genome shotgun (WGS) entry which is preliminary data.</text>
</comment>
<dbReference type="InterPro" id="IPR002197">
    <property type="entry name" value="HTH_Fis"/>
</dbReference>
<dbReference type="InterPro" id="IPR009057">
    <property type="entry name" value="Homeodomain-like_sf"/>
</dbReference>
<keyword evidence="3" id="KW-0067">ATP-binding</keyword>
<feature type="domain" description="Response regulatory" evidence="11">
    <location>
        <begin position="4"/>
        <end position="120"/>
    </location>
</feature>
<dbReference type="PROSITE" id="PS00688">
    <property type="entry name" value="SIGMA54_INTERACT_3"/>
    <property type="match status" value="1"/>
</dbReference>
<dbReference type="EMBL" id="LBIA02000001">
    <property type="protein sequence ID" value="TKT73262.1"/>
    <property type="molecule type" value="Genomic_DNA"/>
</dbReference>
<evidence type="ECO:0000256" key="4">
    <source>
        <dbReference type="ARBA" id="ARBA00023012"/>
    </source>
</evidence>
<dbReference type="Pfam" id="PF00072">
    <property type="entry name" value="Response_reg"/>
    <property type="match status" value="1"/>
</dbReference>
<dbReference type="GO" id="GO:0005524">
    <property type="term" value="F:ATP binding"/>
    <property type="evidence" value="ECO:0007669"/>
    <property type="project" value="UniProtKB-KW"/>
</dbReference>
<reference evidence="13 14" key="1">
    <citation type="submission" date="2019-04" db="EMBL/GenBank/DDBJ databases">
        <title>Whole genome sequencing of cave bacteria.</title>
        <authorList>
            <person name="Gan H.M."/>
            <person name="Barton H."/>
            <person name="Savka M.A."/>
        </authorList>
    </citation>
    <scope>NUCLEOTIDE SEQUENCE [LARGE SCALE GENOMIC DNA]</scope>
    <source>
        <strain evidence="13 14">LC387</strain>
    </source>
</reference>
<evidence type="ECO:0000256" key="9">
    <source>
        <dbReference type="PROSITE-ProRule" id="PRU00169"/>
    </source>
</evidence>
<dbReference type="Pfam" id="PF02954">
    <property type="entry name" value="HTH_8"/>
    <property type="match status" value="1"/>
</dbReference>
<dbReference type="Gene3D" id="1.10.10.60">
    <property type="entry name" value="Homeodomain-like"/>
    <property type="match status" value="1"/>
</dbReference>
<name>A0A4U6BRV4_9BRAD</name>
<evidence type="ECO:0000256" key="3">
    <source>
        <dbReference type="ARBA" id="ARBA00022840"/>
    </source>
</evidence>
<dbReference type="GO" id="GO:0043565">
    <property type="term" value="F:sequence-specific DNA binding"/>
    <property type="evidence" value="ECO:0007669"/>
    <property type="project" value="InterPro"/>
</dbReference>
<dbReference type="InterPro" id="IPR002078">
    <property type="entry name" value="Sigma_54_int"/>
</dbReference>
<dbReference type="InterPro" id="IPR025944">
    <property type="entry name" value="Sigma_54_int_dom_CS"/>
</dbReference>
<dbReference type="STRING" id="211460.YH63_00505"/>
<dbReference type="Pfam" id="PF00158">
    <property type="entry name" value="Sigma54_activat"/>
    <property type="match status" value="1"/>
</dbReference>
<keyword evidence="14" id="KW-1185">Reference proteome</keyword>
<dbReference type="SMART" id="SM00382">
    <property type="entry name" value="AAA"/>
    <property type="match status" value="1"/>
</dbReference>
<evidence type="ECO:0000259" key="11">
    <source>
        <dbReference type="PROSITE" id="PS50110"/>
    </source>
</evidence>
<keyword evidence="7" id="KW-0010">Activator</keyword>